<feature type="active site" evidence="3">
    <location>
        <position position="228"/>
    </location>
</feature>
<comment type="catalytic activity">
    <reaction evidence="3">
        <text>(6R)-10-formyltetrahydrofolate + H2O = (6S)-5,6,7,8-tetrahydrofolate + formate + H(+)</text>
        <dbReference type="Rhea" id="RHEA:19833"/>
        <dbReference type="ChEBI" id="CHEBI:15377"/>
        <dbReference type="ChEBI" id="CHEBI:15378"/>
        <dbReference type="ChEBI" id="CHEBI:15740"/>
        <dbReference type="ChEBI" id="CHEBI:57453"/>
        <dbReference type="ChEBI" id="CHEBI:195366"/>
        <dbReference type="EC" id="3.5.1.10"/>
    </reaction>
</comment>
<dbReference type="PANTHER" id="PTHR42706">
    <property type="entry name" value="FORMYLTETRAHYDROFOLATE DEFORMYLASE"/>
    <property type="match status" value="1"/>
</dbReference>
<proteinExistence type="inferred from homology"/>
<comment type="pathway">
    <text evidence="3">Purine metabolism; IMP biosynthesis via de novo pathway; formate from 10-formyl-5,6,7,8-tetrahydrofolate: step 1/1.</text>
</comment>
<dbReference type="GO" id="GO:0006189">
    <property type="term" value="P:'de novo' IMP biosynthetic process"/>
    <property type="evidence" value="ECO:0007669"/>
    <property type="project" value="UniProtKB-UniRule"/>
</dbReference>
<dbReference type="CDD" id="cd08648">
    <property type="entry name" value="FMT_core_Formyl-FH4-Hydrolase_C"/>
    <property type="match status" value="1"/>
</dbReference>
<dbReference type="InterPro" id="IPR002912">
    <property type="entry name" value="ACT_dom"/>
</dbReference>
<dbReference type="UniPathway" id="UPA00074">
    <property type="reaction ID" value="UER00170"/>
</dbReference>
<evidence type="ECO:0000313" key="7">
    <source>
        <dbReference type="Proteomes" id="UP000324974"/>
    </source>
</evidence>
<dbReference type="HAMAP" id="MF_01927">
    <property type="entry name" value="PurU"/>
    <property type="match status" value="1"/>
</dbReference>
<dbReference type="SUPFAM" id="SSF55021">
    <property type="entry name" value="ACT-like"/>
    <property type="match status" value="1"/>
</dbReference>
<dbReference type="InterPro" id="IPR036477">
    <property type="entry name" value="Formyl_transf_N_sf"/>
</dbReference>
<dbReference type="Proteomes" id="UP000324974">
    <property type="component" value="Chromosome"/>
</dbReference>
<dbReference type="Pfam" id="PF01842">
    <property type="entry name" value="ACT"/>
    <property type="match status" value="1"/>
</dbReference>
<keyword evidence="1 3" id="KW-0554">One-carbon metabolism</keyword>
<dbReference type="PRINTS" id="PR01575">
    <property type="entry name" value="FFH4HYDRLASE"/>
</dbReference>
<reference evidence="7" key="1">
    <citation type="submission" date="2019-08" db="EMBL/GenBank/DDBJ databases">
        <title>Limnoglobus roseus gen. nov., sp. nov., a novel freshwater planctomycete with a giant genome from the family Gemmataceae.</title>
        <authorList>
            <person name="Kulichevskaya I.S."/>
            <person name="Naumoff D.G."/>
            <person name="Miroshnikov K."/>
            <person name="Ivanova A."/>
            <person name="Philippov D.A."/>
            <person name="Hakobyan A."/>
            <person name="Rijpstra I.C."/>
            <person name="Sinninghe Damste J.S."/>
            <person name="Liesack W."/>
            <person name="Dedysh S.N."/>
        </authorList>
    </citation>
    <scope>NUCLEOTIDE SEQUENCE [LARGE SCALE GENOMIC DNA]</scope>
    <source>
        <strain evidence="7">PX52</strain>
    </source>
</reference>
<dbReference type="Gene3D" id="3.30.70.260">
    <property type="match status" value="1"/>
</dbReference>
<dbReference type="KEGG" id="lrs:PX52LOC_08131"/>
<dbReference type="Pfam" id="PF00551">
    <property type="entry name" value="Formyl_trans_N"/>
    <property type="match status" value="1"/>
</dbReference>
<name>A0A5C1ATS3_9BACT</name>
<organism evidence="6 7">
    <name type="scientific">Limnoglobus roseus</name>
    <dbReference type="NCBI Taxonomy" id="2598579"/>
    <lineage>
        <taxon>Bacteria</taxon>
        <taxon>Pseudomonadati</taxon>
        <taxon>Planctomycetota</taxon>
        <taxon>Planctomycetia</taxon>
        <taxon>Gemmatales</taxon>
        <taxon>Gemmataceae</taxon>
        <taxon>Limnoglobus</taxon>
    </lineage>
</organism>
<dbReference type="AlphaFoldDB" id="A0A5C1ATS3"/>
<dbReference type="PANTHER" id="PTHR42706:SF1">
    <property type="entry name" value="FORMYLTETRAHYDROFOLATE DEFORMYLASE 2, MITOCHONDRIAL"/>
    <property type="match status" value="1"/>
</dbReference>
<dbReference type="GO" id="GO:0006730">
    <property type="term" value="P:one-carbon metabolic process"/>
    <property type="evidence" value="ECO:0007669"/>
    <property type="project" value="UniProtKB-KW"/>
</dbReference>
<feature type="domain" description="ACT" evidence="5">
    <location>
        <begin position="6"/>
        <end position="86"/>
    </location>
</feature>
<evidence type="ECO:0000256" key="3">
    <source>
        <dbReference type="HAMAP-Rule" id="MF_01927"/>
    </source>
</evidence>
<evidence type="ECO:0000256" key="1">
    <source>
        <dbReference type="ARBA" id="ARBA00022563"/>
    </source>
</evidence>
<keyword evidence="3" id="KW-0658">Purine biosynthesis</keyword>
<evidence type="ECO:0000313" key="6">
    <source>
        <dbReference type="EMBL" id="QEL21002.1"/>
    </source>
</evidence>
<dbReference type="SUPFAM" id="SSF53328">
    <property type="entry name" value="Formyltransferase"/>
    <property type="match status" value="1"/>
</dbReference>
<evidence type="ECO:0000256" key="4">
    <source>
        <dbReference type="NCBIfam" id="TIGR00655"/>
    </source>
</evidence>
<comment type="function">
    <text evidence="3">Catalyzes the hydrolysis of 10-formyltetrahydrofolate (formyl-FH4) to formate and tetrahydrofolate (FH4).</text>
</comment>
<dbReference type="PROSITE" id="PS51671">
    <property type="entry name" value="ACT"/>
    <property type="match status" value="1"/>
</dbReference>
<dbReference type="EC" id="3.5.1.10" evidence="3 4"/>
<dbReference type="InterPro" id="IPR002376">
    <property type="entry name" value="Formyl_transf_N"/>
</dbReference>
<keyword evidence="2 3" id="KW-0378">Hydrolase</keyword>
<dbReference type="CDD" id="cd04875">
    <property type="entry name" value="ACT_F4HF-DF"/>
    <property type="match status" value="1"/>
</dbReference>
<comment type="similarity">
    <text evidence="3">Belongs to the PurU family.</text>
</comment>
<dbReference type="NCBIfam" id="TIGR00655">
    <property type="entry name" value="PurU"/>
    <property type="match status" value="1"/>
</dbReference>
<gene>
    <name evidence="3 6" type="primary">purU</name>
    <name evidence="6" type="ORF">PX52LOC_08131</name>
</gene>
<dbReference type="GO" id="GO:0008864">
    <property type="term" value="F:formyltetrahydrofolate deformylase activity"/>
    <property type="evidence" value="ECO:0007669"/>
    <property type="project" value="UniProtKB-UniRule"/>
</dbReference>
<dbReference type="PIRSF" id="PIRSF036480">
    <property type="entry name" value="FormyFH4_hydr"/>
    <property type="match status" value="1"/>
</dbReference>
<dbReference type="InterPro" id="IPR041729">
    <property type="entry name" value="Formyl-FH4-Hydrolase_C"/>
</dbReference>
<evidence type="ECO:0000256" key="2">
    <source>
        <dbReference type="ARBA" id="ARBA00022801"/>
    </source>
</evidence>
<dbReference type="RefSeq" id="WP_149115246.1">
    <property type="nucleotide sequence ID" value="NZ_CP042425.1"/>
</dbReference>
<dbReference type="OrthoDB" id="9806170at2"/>
<accession>A0A5C1ATS3</accession>
<dbReference type="NCBIfam" id="NF004684">
    <property type="entry name" value="PRK06027.1"/>
    <property type="match status" value="1"/>
</dbReference>
<dbReference type="InterPro" id="IPR045865">
    <property type="entry name" value="ACT-like_dom_sf"/>
</dbReference>
<dbReference type="InterPro" id="IPR044074">
    <property type="entry name" value="PurU_ACT"/>
</dbReference>
<evidence type="ECO:0000259" key="5">
    <source>
        <dbReference type="PROSITE" id="PS51671"/>
    </source>
</evidence>
<dbReference type="InterPro" id="IPR004810">
    <property type="entry name" value="PurU"/>
</dbReference>
<keyword evidence="7" id="KW-1185">Reference proteome</keyword>
<dbReference type="Gene3D" id="3.40.50.170">
    <property type="entry name" value="Formyl transferase, N-terminal domain"/>
    <property type="match status" value="1"/>
</dbReference>
<protein>
    <recommendedName>
        <fullName evidence="3 4">Formyltetrahydrofolate deformylase</fullName>
        <ecNumber evidence="3 4">3.5.1.10</ecNumber>
    </recommendedName>
    <alternativeName>
        <fullName evidence="3">Formyl-FH(4) hydrolase</fullName>
    </alternativeName>
</protein>
<dbReference type="EMBL" id="CP042425">
    <property type="protein sequence ID" value="QEL21002.1"/>
    <property type="molecule type" value="Genomic_DNA"/>
</dbReference>
<sequence>MKNTAILLIDCPDRKGLVAAIGEFLYKHNANILHADQHQDPANNVFLMRVEWDATDFAFDLADFPREFEGIASRYNMRWRLERSDRPHRLAVFVSKYDHCLVDLLYRHQSGELPCEIPLIVANHPDAEKWAAFYGIPFHVLPIEPGKKAEGEAKQLALLKQHNIDLVILARYMQVVSPTFVAAYPHRIINVHHSFLPAFIGAKPYHRAFDRGVKLIGATSHYVTDDLDEGPIIEQDVVRVSHRDALDDLLEKGRDMEKAVLSRAVRWHLDHRILVYGHKTVVFD</sequence>